<organism evidence="1 2">
    <name type="scientific">Winogradskya consettensis</name>
    <dbReference type="NCBI Taxonomy" id="113560"/>
    <lineage>
        <taxon>Bacteria</taxon>
        <taxon>Bacillati</taxon>
        <taxon>Actinomycetota</taxon>
        <taxon>Actinomycetes</taxon>
        <taxon>Micromonosporales</taxon>
        <taxon>Micromonosporaceae</taxon>
        <taxon>Winogradskya</taxon>
    </lineage>
</organism>
<keyword evidence="2" id="KW-1185">Reference proteome</keyword>
<name>A0A919SPA3_9ACTN</name>
<sequence length="168" mass="18481">MKTSQIAPLHVPHDRVDLEEWIFSLSDEDYRAASPQHRAAGVTCTNGVRGTVNVESIGGTLIIQHYREVTADAGGFELLSERSRAYLFHLFPARAEVRWTMAVEPGSSGASHLRCTVELTLSPLLNLLAATIATPFFVRRHVRNEIAGFARDIEAKYAHQNVAGDGGR</sequence>
<dbReference type="AlphaFoldDB" id="A0A919SPA3"/>
<dbReference type="RefSeq" id="WP_212999706.1">
    <property type="nucleotide sequence ID" value="NZ_BAAATW010000010.1"/>
</dbReference>
<reference evidence="1" key="1">
    <citation type="submission" date="2021-03" db="EMBL/GenBank/DDBJ databases">
        <title>Whole genome shotgun sequence of Actinoplanes consettensis NBRC 14913.</title>
        <authorList>
            <person name="Komaki H."/>
            <person name="Tamura T."/>
        </authorList>
    </citation>
    <scope>NUCLEOTIDE SEQUENCE</scope>
    <source>
        <strain evidence="1">NBRC 14913</strain>
    </source>
</reference>
<comment type="caution">
    <text evidence="1">The sequence shown here is derived from an EMBL/GenBank/DDBJ whole genome shotgun (WGS) entry which is preliminary data.</text>
</comment>
<evidence type="ECO:0000313" key="1">
    <source>
        <dbReference type="EMBL" id="GIM76485.1"/>
    </source>
</evidence>
<protein>
    <submittedName>
        <fullName evidence="1">Uncharacterized protein</fullName>
    </submittedName>
</protein>
<evidence type="ECO:0000313" key="2">
    <source>
        <dbReference type="Proteomes" id="UP000680865"/>
    </source>
</evidence>
<dbReference type="EMBL" id="BOQP01000027">
    <property type="protein sequence ID" value="GIM76485.1"/>
    <property type="molecule type" value="Genomic_DNA"/>
</dbReference>
<accession>A0A919SPA3</accession>
<gene>
    <name evidence="1" type="ORF">Aco04nite_50660</name>
</gene>
<dbReference type="Proteomes" id="UP000680865">
    <property type="component" value="Unassembled WGS sequence"/>
</dbReference>
<proteinExistence type="predicted"/>